<sequence length="152" mass="16600">MKTELLEKVRLELRQRLDRLAKAAMDAHAAATDSDSKAESKYDTRNLEASYLASGQARQVEELAEAVRIFDALSLPDFDMDDAIDAGALVEVDLEDEESFFLLVPAAGGISIESAGREVTLLTPESGLYQKLVGLKVGDQLEEPPLMVMEIS</sequence>
<proteinExistence type="predicted"/>
<dbReference type="EMBL" id="JAENIJ010000005">
    <property type="protein sequence ID" value="MBK1881741.1"/>
    <property type="molecule type" value="Genomic_DNA"/>
</dbReference>
<evidence type="ECO:0008006" key="3">
    <source>
        <dbReference type="Google" id="ProtNLM"/>
    </source>
</evidence>
<dbReference type="AlphaFoldDB" id="A0A934S3E4"/>
<evidence type="ECO:0000313" key="2">
    <source>
        <dbReference type="Proteomes" id="UP000603141"/>
    </source>
</evidence>
<accession>A0A934S3E4</accession>
<comment type="caution">
    <text evidence="1">The sequence shown here is derived from an EMBL/GenBank/DDBJ whole genome shotgun (WGS) entry which is preliminary data.</text>
</comment>
<gene>
    <name evidence="1" type="ORF">JIN85_04910</name>
</gene>
<keyword evidence="2" id="KW-1185">Reference proteome</keyword>
<protein>
    <recommendedName>
        <fullName evidence="3">Transcription elongation factor GreAB</fullName>
    </recommendedName>
</protein>
<name>A0A934S3E4_9BACT</name>
<evidence type="ECO:0000313" key="1">
    <source>
        <dbReference type="EMBL" id="MBK1881741.1"/>
    </source>
</evidence>
<organism evidence="1 2">
    <name type="scientific">Luteolibacter pohnpeiensis</name>
    <dbReference type="NCBI Taxonomy" id="454153"/>
    <lineage>
        <taxon>Bacteria</taxon>
        <taxon>Pseudomonadati</taxon>
        <taxon>Verrucomicrobiota</taxon>
        <taxon>Verrucomicrobiia</taxon>
        <taxon>Verrucomicrobiales</taxon>
        <taxon>Verrucomicrobiaceae</taxon>
        <taxon>Luteolibacter</taxon>
    </lineage>
</organism>
<dbReference type="RefSeq" id="WP_200268179.1">
    <property type="nucleotide sequence ID" value="NZ_JAENIJ010000005.1"/>
</dbReference>
<reference evidence="1" key="1">
    <citation type="submission" date="2021-01" db="EMBL/GenBank/DDBJ databases">
        <title>Modified the classification status of verrucomicrobia.</title>
        <authorList>
            <person name="Feng X."/>
        </authorList>
    </citation>
    <scope>NUCLEOTIDE SEQUENCE</scope>
    <source>
        <strain evidence="1">KCTC 22041</strain>
    </source>
</reference>
<dbReference type="Proteomes" id="UP000603141">
    <property type="component" value="Unassembled WGS sequence"/>
</dbReference>